<dbReference type="InterPro" id="IPR036390">
    <property type="entry name" value="WH_DNA-bd_sf"/>
</dbReference>
<dbReference type="InterPro" id="IPR036388">
    <property type="entry name" value="WH-like_DNA-bd_sf"/>
</dbReference>
<evidence type="ECO:0000313" key="2">
    <source>
        <dbReference type="EMBL" id="AZH24310.1"/>
    </source>
</evidence>
<dbReference type="EMBL" id="CP034145">
    <property type="protein sequence ID" value="AZH24310.1"/>
    <property type="molecule type" value="Genomic_DNA"/>
</dbReference>
<dbReference type="RefSeq" id="WP_121919946.1">
    <property type="nucleotide sequence ID" value="NZ_CP034145.1"/>
</dbReference>
<gene>
    <name evidence="3" type="ORF">ATH50_1290</name>
    <name evidence="2" type="ORF">DU502_02485</name>
</gene>
<evidence type="ECO:0000313" key="5">
    <source>
        <dbReference type="Proteomes" id="UP000282007"/>
    </source>
</evidence>
<protein>
    <submittedName>
        <fullName evidence="2">ArsR family transcriptional regulator</fullName>
    </submittedName>
    <submittedName>
        <fullName evidence="3">Helix-turn-helix protein</fullName>
    </submittedName>
</protein>
<sequence length="180" mass="20099">MSEFTADVELSDIAVRDTNVSAALDEPLRAMILDLLADEALTVAAIHDDLATRGFDRTENTVRHHVNELRDAGLVEVARLEERQGATTKYYRANTVVLSYSLPESSERVVDEMAGRIEPQVADLVATLRDEYADELDAIAAEMAPCQHCRNQKYETYLLLTVLRRAFARAETYSTMSTTS</sequence>
<dbReference type="AlphaFoldDB" id="A0A3M0DXS5"/>
<reference evidence="2 5" key="2">
    <citation type="submission" date="2018-07" db="EMBL/GenBank/DDBJ databases">
        <title>Genome sequences of Haloplanus aerogenes JCM 16430T.</title>
        <authorList>
            <person name="Kim Y.B."/>
            <person name="Roh S.W."/>
        </authorList>
    </citation>
    <scope>NUCLEOTIDE SEQUENCE [LARGE SCALE GENOMIC DNA]</scope>
    <source>
        <strain evidence="2 5">JCM 16430</strain>
    </source>
</reference>
<dbReference type="InterPro" id="IPR011991">
    <property type="entry name" value="ArsR-like_HTH"/>
</dbReference>
<dbReference type="InterPro" id="IPR001845">
    <property type="entry name" value="HTH_ArsR_DNA-bd_dom"/>
</dbReference>
<keyword evidence="5" id="KW-1185">Reference proteome</keyword>
<dbReference type="Proteomes" id="UP000277326">
    <property type="component" value="Unassembled WGS sequence"/>
</dbReference>
<name>A0A3M0DXS5_9EURY</name>
<dbReference type="OrthoDB" id="371687at2157"/>
<reference evidence="3 4" key="1">
    <citation type="journal article" date="2015" name="Stand. Genomic Sci.">
        <title>Genomic Encyclopedia of Bacterial and Archaeal Type Strains, Phase III: the genomes of soil and plant-associated and newly described type strains.</title>
        <authorList>
            <person name="Whitman W.B."/>
            <person name="Woyke T."/>
            <person name="Klenk H.P."/>
            <person name="Zhou Y."/>
            <person name="Lilburn T.G."/>
            <person name="Beck B.J."/>
            <person name="De Vos P."/>
            <person name="Vandamme P."/>
            <person name="Eisen J.A."/>
            <person name="Garrity G."/>
            <person name="Hugenholtz P."/>
            <person name="Kyrpides N.C."/>
        </authorList>
    </citation>
    <scope>NUCLEOTIDE SEQUENCE [LARGE SCALE GENOMIC DNA]</scope>
    <source>
        <strain evidence="3 4">CGMCC 1.10124</strain>
    </source>
</reference>
<dbReference type="SUPFAM" id="SSF46785">
    <property type="entry name" value="Winged helix' DNA-binding domain"/>
    <property type="match status" value="1"/>
</dbReference>
<dbReference type="Proteomes" id="UP000282007">
    <property type="component" value="Chromosome"/>
</dbReference>
<evidence type="ECO:0000313" key="4">
    <source>
        <dbReference type="Proteomes" id="UP000277326"/>
    </source>
</evidence>
<dbReference type="SMART" id="SM00418">
    <property type="entry name" value="HTH_ARSR"/>
    <property type="match status" value="1"/>
</dbReference>
<dbReference type="GeneID" id="38470117"/>
<dbReference type="EMBL" id="REFS01000002">
    <property type="protein sequence ID" value="RMB24056.1"/>
    <property type="molecule type" value="Genomic_DNA"/>
</dbReference>
<dbReference type="KEGG" id="haer:DU502_02485"/>
<proteinExistence type="predicted"/>
<dbReference type="GO" id="GO:0003700">
    <property type="term" value="F:DNA-binding transcription factor activity"/>
    <property type="evidence" value="ECO:0007669"/>
    <property type="project" value="InterPro"/>
</dbReference>
<dbReference type="CDD" id="cd00090">
    <property type="entry name" value="HTH_ARSR"/>
    <property type="match status" value="1"/>
</dbReference>
<reference evidence="3" key="3">
    <citation type="submission" date="2018-10" db="EMBL/GenBank/DDBJ databases">
        <authorList>
            <person name="Whitman W."/>
            <person name="Huntemann M."/>
            <person name="Clum A."/>
            <person name="Pillay M."/>
            <person name="Palaniappan K."/>
            <person name="Varghese N."/>
            <person name="Mikhailova N."/>
            <person name="Stamatis D."/>
            <person name="Reddy T."/>
            <person name="Daum C."/>
            <person name="Shapiro N."/>
            <person name="Ivanova N."/>
            <person name="Kyrpides N."/>
            <person name="Woyke T."/>
        </authorList>
    </citation>
    <scope>NUCLEOTIDE SEQUENCE</scope>
    <source>
        <strain evidence="3">CGMCC 1.10124</strain>
    </source>
</reference>
<accession>A0A3M0DXS5</accession>
<evidence type="ECO:0000313" key="3">
    <source>
        <dbReference type="EMBL" id="RMB24056.1"/>
    </source>
</evidence>
<organism evidence="3 4">
    <name type="scientific">Haloplanus aerogenes</name>
    <dbReference type="NCBI Taxonomy" id="660522"/>
    <lineage>
        <taxon>Archaea</taxon>
        <taxon>Methanobacteriati</taxon>
        <taxon>Methanobacteriota</taxon>
        <taxon>Stenosarchaea group</taxon>
        <taxon>Halobacteria</taxon>
        <taxon>Halobacteriales</taxon>
        <taxon>Haloferacaceae</taxon>
        <taxon>Haloplanus</taxon>
    </lineage>
</organism>
<evidence type="ECO:0000259" key="1">
    <source>
        <dbReference type="SMART" id="SM00418"/>
    </source>
</evidence>
<dbReference type="Gene3D" id="1.10.10.10">
    <property type="entry name" value="Winged helix-like DNA-binding domain superfamily/Winged helix DNA-binding domain"/>
    <property type="match status" value="1"/>
</dbReference>
<dbReference type="Pfam" id="PF12840">
    <property type="entry name" value="HTH_20"/>
    <property type="match status" value="1"/>
</dbReference>
<feature type="domain" description="HTH arsR-type" evidence="1">
    <location>
        <begin position="19"/>
        <end position="102"/>
    </location>
</feature>